<dbReference type="GeneID" id="115620187"/>
<keyword evidence="2 8" id="KW-0964">Secreted</keyword>
<accession>A0A6J2T2S1</accession>
<dbReference type="PANTHER" id="PTHR11716:SF107">
    <property type="entry name" value="PHOSPHOLIPASE A2"/>
    <property type="match status" value="1"/>
</dbReference>
<feature type="binding site" evidence="5">
    <location>
        <position position="253"/>
    </location>
    <ligand>
        <name>Ca(2+)</name>
        <dbReference type="ChEBI" id="CHEBI:29108"/>
    </ligand>
</feature>
<dbReference type="GO" id="GO:0005509">
    <property type="term" value="F:calcium ion binding"/>
    <property type="evidence" value="ECO:0007669"/>
    <property type="project" value="InterPro"/>
</dbReference>
<feature type="disulfide bond" evidence="6">
    <location>
        <begin position="274"/>
        <end position="321"/>
    </location>
</feature>
<feature type="disulfide bond" evidence="6">
    <location>
        <begin position="267"/>
        <end position="328"/>
    </location>
</feature>
<keyword evidence="5" id="KW-0479">Metal-binding</keyword>
<comment type="catalytic activity">
    <reaction evidence="8">
        <text>a 1,2-diacyl-sn-glycero-3-phosphocholine + H2O = a 1-acyl-sn-glycero-3-phosphocholine + a fatty acid + H(+)</text>
        <dbReference type="Rhea" id="RHEA:15801"/>
        <dbReference type="ChEBI" id="CHEBI:15377"/>
        <dbReference type="ChEBI" id="CHEBI:15378"/>
        <dbReference type="ChEBI" id="CHEBI:28868"/>
        <dbReference type="ChEBI" id="CHEBI:57643"/>
        <dbReference type="ChEBI" id="CHEBI:58168"/>
        <dbReference type="EC" id="3.1.1.4"/>
    </reaction>
</comment>
<comment type="subcellular location">
    <subcellularLocation>
        <location evidence="1 8">Secreted</location>
    </subcellularLocation>
</comment>
<dbReference type="SUPFAM" id="SSF48619">
    <property type="entry name" value="Phospholipase A2, PLA2"/>
    <property type="match status" value="1"/>
</dbReference>
<comment type="cofactor">
    <cofactor evidence="5">
        <name>Ca(2+)</name>
        <dbReference type="ChEBI" id="CHEBI:29108"/>
    </cofactor>
    <text evidence="5">Binds 1 Ca(2+) ion per subunit.</text>
</comment>
<dbReference type="InterPro" id="IPR001211">
    <property type="entry name" value="PLA2"/>
</dbReference>
<evidence type="ECO:0000256" key="7">
    <source>
        <dbReference type="RuleBase" id="RU003654"/>
    </source>
</evidence>
<evidence type="ECO:0000256" key="8">
    <source>
        <dbReference type="RuleBase" id="RU361236"/>
    </source>
</evidence>
<dbReference type="PANTHER" id="PTHR11716">
    <property type="entry name" value="PHOSPHOLIPASE A2 FAMILY MEMBER"/>
    <property type="match status" value="1"/>
</dbReference>
<evidence type="ECO:0000313" key="10">
    <source>
        <dbReference type="Proteomes" id="UP000504634"/>
    </source>
</evidence>
<feature type="binding site" evidence="5">
    <location>
        <position position="251"/>
    </location>
    <ligand>
        <name>Ca(2+)</name>
        <dbReference type="ChEBI" id="CHEBI:29108"/>
    </ligand>
</feature>
<dbReference type="GO" id="GO:0016042">
    <property type="term" value="P:lipid catabolic process"/>
    <property type="evidence" value="ECO:0007669"/>
    <property type="project" value="InterPro"/>
</dbReference>
<dbReference type="Gene3D" id="1.20.90.10">
    <property type="entry name" value="Phospholipase A2 domain"/>
    <property type="match status" value="1"/>
</dbReference>
<dbReference type="InterPro" id="IPR033113">
    <property type="entry name" value="PLA2_histidine"/>
</dbReference>
<feature type="active site" evidence="4">
    <location>
        <position position="271"/>
    </location>
</feature>
<organism evidence="10 11">
    <name type="scientific">Drosophila lebanonensis</name>
    <name type="common">Fruit fly</name>
    <name type="synonym">Scaptodrosophila lebanonensis</name>
    <dbReference type="NCBI Taxonomy" id="7225"/>
    <lineage>
        <taxon>Eukaryota</taxon>
        <taxon>Metazoa</taxon>
        <taxon>Ecdysozoa</taxon>
        <taxon>Arthropoda</taxon>
        <taxon>Hexapoda</taxon>
        <taxon>Insecta</taxon>
        <taxon>Pterygota</taxon>
        <taxon>Neoptera</taxon>
        <taxon>Endopterygota</taxon>
        <taxon>Diptera</taxon>
        <taxon>Brachycera</taxon>
        <taxon>Muscomorpha</taxon>
        <taxon>Ephydroidea</taxon>
        <taxon>Drosophilidae</taxon>
        <taxon>Scaptodrosophila</taxon>
    </lineage>
</organism>
<dbReference type="InterPro" id="IPR016090">
    <property type="entry name" value="PLA2-like_dom"/>
</dbReference>
<keyword evidence="5 8" id="KW-0106">Calcium</keyword>
<dbReference type="GO" id="GO:0005576">
    <property type="term" value="C:extracellular region"/>
    <property type="evidence" value="ECO:0007669"/>
    <property type="project" value="UniProtKB-SubCell"/>
</dbReference>
<feature type="disulfide bond" evidence="6">
    <location>
        <begin position="252"/>
        <end position="268"/>
    </location>
</feature>
<dbReference type="EC" id="3.1.1.4" evidence="8"/>
<dbReference type="RefSeq" id="XP_030369177.1">
    <property type="nucleotide sequence ID" value="XM_030513317.1"/>
</dbReference>
<name>A0A6J2T2S1_DROLE</name>
<dbReference type="PROSITE" id="PS00119">
    <property type="entry name" value="PA2_ASP"/>
    <property type="match status" value="1"/>
</dbReference>
<reference evidence="11" key="1">
    <citation type="submission" date="2025-08" db="UniProtKB">
        <authorList>
            <consortium name="RefSeq"/>
        </authorList>
    </citation>
    <scope>IDENTIFICATION</scope>
    <source>
        <strain evidence="11">11010-0011.00</strain>
        <tissue evidence="11">Whole body</tissue>
    </source>
</reference>
<keyword evidence="10" id="KW-1185">Reference proteome</keyword>
<dbReference type="InterPro" id="IPR036444">
    <property type="entry name" value="PLipase_A2_dom_sf"/>
</dbReference>
<evidence type="ECO:0000256" key="6">
    <source>
        <dbReference type="PIRSR" id="PIRSR601211-3"/>
    </source>
</evidence>
<feature type="binding site" evidence="5">
    <location>
        <position position="272"/>
    </location>
    <ligand>
        <name>Ca(2+)</name>
        <dbReference type="ChEBI" id="CHEBI:29108"/>
    </ligand>
</feature>
<evidence type="ECO:0000256" key="1">
    <source>
        <dbReference type="ARBA" id="ARBA00004613"/>
    </source>
</evidence>
<comment type="similarity">
    <text evidence="7">Belongs to the phospholipase A2 family.</text>
</comment>
<evidence type="ECO:0000256" key="3">
    <source>
        <dbReference type="ARBA" id="ARBA00023157"/>
    </source>
</evidence>
<feature type="binding site" evidence="5">
    <location>
        <position position="255"/>
    </location>
    <ligand>
        <name>Ca(2+)</name>
        <dbReference type="ChEBI" id="CHEBI:29108"/>
    </ligand>
</feature>
<dbReference type="Proteomes" id="UP000504634">
    <property type="component" value="Unplaced"/>
</dbReference>
<dbReference type="CDD" id="cd00125">
    <property type="entry name" value="PLA2c"/>
    <property type="match status" value="1"/>
</dbReference>
<dbReference type="GO" id="GO:0004623">
    <property type="term" value="F:phospholipase A2 activity"/>
    <property type="evidence" value="ECO:0007669"/>
    <property type="project" value="UniProtKB-EC"/>
</dbReference>
<feature type="disulfide bond" evidence="6">
    <location>
        <begin position="301"/>
        <end position="319"/>
    </location>
</feature>
<dbReference type="OrthoDB" id="5841574at2759"/>
<dbReference type="AlphaFoldDB" id="A0A6J2T2S1"/>
<dbReference type="GO" id="GO:0050482">
    <property type="term" value="P:arachidonate secretion"/>
    <property type="evidence" value="ECO:0007669"/>
    <property type="project" value="InterPro"/>
</dbReference>
<keyword evidence="3 6" id="KW-1015">Disulfide bond</keyword>
<evidence type="ECO:0000256" key="2">
    <source>
        <dbReference type="ARBA" id="ARBA00022525"/>
    </source>
</evidence>
<dbReference type="PRINTS" id="PR00389">
    <property type="entry name" value="PHPHLIPASEA2"/>
</dbReference>
<feature type="active site" evidence="4">
    <location>
        <position position="322"/>
    </location>
</feature>
<evidence type="ECO:0000259" key="9">
    <source>
        <dbReference type="SMART" id="SM00085"/>
    </source>
</evidence>
<proteinExistence type="inferred from homology"/>
<dbReference type="SMART" id="SM00085">
    <property type="entry name" value="PA2c"/>
    <property type="match status" value="1"/>
</dbReference>
<feature type="domain" description="Phospholipase A2-like central" evidence="9">
    <location>
        <begin position="226"/>
        <end position="347"/>
    </location>
</feature>
<evidence type="ECO:0000313" key="11">
    <source>
        <dbReference type="RefSeq" id="XP_030369177.1"/>
    </source>
</evidence>
<dbReference type="InterPro" id="IPR033112">
    <property type="entry name" value="PLA2_Asp_AS"/>
</dbReference>
<dbReference type="PROSITE" id="PS00118">
    <property type="entry name" value="PA2_HIS"/>
    <property type="match status" value="1"/>
</dbReference>
<evidence type="ECO:0000256" key="5">
    <source>
        <dbReference type="PIRSR" id="PIRSR601211-2"/>
    </source>
</evidence>
<protein>
    <recommendedName>
        <fullName evidence="8">Phospholipase A2</fullName>
        <ecNumber evidence="8">3.1.1.4</ecNumber>
    </recommendedName>
</protein>
<gene>
    <name evidence="11" type="primary">LOC115620187</name>
</gene>
<dbReference type="GO" id="GO:0006644">
    <property type="term" value="P:phospholipid metabolic process"/>
    <property type="evidence" value="ECO:0007669"/>
    <property type="project" value="InterPro"/>
</dbReference>
<keyword evidence="8" id="KW-0378">Hydrolase</keyword>
<sequence>MPTNESTTSAWNDIRNAFRAVTNDSELLDHIIPEMYGSTMRDANPTFVFKMPSQPDDGPAAFETLTMLRSDFEEPIFPNITQLTTVVGTSEQVAHVKTGLPEAPQGQWLQLGLGGWTGEIIRPVPWLEQSHKDSQPSNWQASYPREEILLDLKSSHFDGRVTDIRVITGQTNANEAELEDLMNAENVYIARVNDPFGYSMKWTLTLSYDFSNTTEELATADRGKRDVAKLYSMIKCSTGCDPLIFKGYGCYCGFGGHGVPSDGIDRCCRMHDKCYEQSNCISYLEYFVPYVWKCYRGKPLCAVNHGQWGGPDSCAARLCQCDLRLSRCLRKFYCPRKRAICYSSRARRLQNLIFFD</sequence>
<keyword evidence="8" id="KW-0443">Lipid metabolism</keyword>
<evidence type="ECO:0000256" key="4">
    <source>
        <dbReference type="PIRSR" id="PIRSR601211-1"/>
    </source>
</evidence>
<dbReference type="Pfam" id="PF00068">
    <property type="entry name" value="Phospholip_A2_1"/>
    <property type="match status" value="1"/>
</dbReference>